<evidence type="ECO:0000313" key="1">
    <source>
        <dbReference type="EMBL" id="AZQ12411.1"/>
    </source>
</evidence>
<gene>
    <name evidence="1" type="ORF">STH12_03351</name>
</gene>
<dbReference type="EMBL" id="CP020373">
    <property type="protein sequence ID" value="AZQ12411.1"/>
    <property type="molecule type" value="Genomic_DNA"/>
</dbReference>
<keyword evidence="2" id="KW-1185">Reference proteome</keyword>
<proteinExistence type="predicted"/>
<reference evidence="2" key="1">
    <citation type="submission" date="2017-03" db="EMBL/GenBank/DDBJ databases">
        <title>Full genome sequence of a non-lethal Shewanella isolate that potentiates virulence of Vibio parahaemolyticus causing acute hepatopancreatic necrosis disease (AHPND) in shrimp.</title>
        <authorList>
            <person name="Prachumwat A."/>
            <person name="Sritunyalucksana K."/>
        </authorList>
    </citation>
    <scope>NUCLEOTIDE SEQUENCE [LARGE SCALE GENOMIC DNA]</scope>
    <source>
        <strain evidence="2">TH2012</strain>
    </source>
</reference>
<organism evidence="1 2">
    <name type="scientific">Shewanella khirikhana</name>
    <dbReference type="NCBI Taxonomy" id="1965282"/>
    <lineage>
        <taxon>Bacteria</taxon>
        <taxon>Pseudomonadati</taxon>
        <taxon>Pseudomonadota</taxon>
        <taxon>Gammaproteobacteria</taxon>
        <taxon>Alteromonadales</taxon>
        <taxon>Shewanellaceae</taxon>
        <taxon>Shewanella</taxon>
    </lineage>
</organism>
<name>A0ABM7DRT4_9GAMM</name>
<accession>A0ABM7DRT4</accession>
<sequence>MAVWEIPTLPGCTKLLHSISASTTTVHRLHHNSATVKILRPKNPTTLFLINNLKCWHSTGFICATFRRSRKSRYTDKQIID</sequence>
<dbReference type="Proteomes" id="UP000278437">
    <property type="component" value="Chromosome"/>
</dbReference>
<protein>
    <submittedName>
        <fullName evidence="1">Uncharacterized protein</fullName>
    </submittedName>
</protein>
<evidence type="ECO:0000313" key="2">
    <source>
        <dbReference type="Proteomes" id="UP000278437"/>
    </source>
</evidence>
<dbReference type="RefSeq" id="WP_126168590.1">
    <property type="nucleotide sequence ID" value="NZ_CP020373.1"/>
</dbReference>